<evidence type="ECO:0000256" key="7">
    <source>
        <dbReference type="ARBA" id="ARBA00022927"/>
    </source>
</evidence>
<organism evidence="11 12">
    <name type="scientific">Cupriavidus plantarum</name>
    <dbReference type="NCBI Taxonomy" id="942865"/>
    <lineage>
        <taxon>Bacteria</taxon>
        <taxon>Pseudomonadati</taxon>
        <taxon>Pseudomonadota</taxon>
        <taxon>Betaproteobacteria</taxon>
        <taxon>Burkholderiales</taxon>
        <taxon>Burkholderiaceae</taxon>
        <taxon>Cupriavidus</taxon>
    </lineage>
</organism>
<reference evidence="11 12" key="1">
    <citation type="submission" date="2018-05" db="EMBL/GenBank/DDBJ databases">
        <title>Genomic Encyclopedia of Type Strains, Phase IV (KMG-V): Genome sequencing to study the core and pangenomes of soil and plant-associated prokaryotes.</title>
        <authorList>
            <person name="Whitman W."/>
        </authorList>
    </citation>
    <scope>NUCLEOTIDE SEQUENCE [LARGE SCALE GENOMIC DNA]</scope>
    <source>
        <strain evidence="11 12">SLV-132</strain>
    </source>
</reference>
<dbReference type="Gene3D" id="3.30.1150.10">
    <property type="match status" value="1"/>
</dbReference>
<sequence>MGRGLRRYVVCAGNRRKIDSRLACSLDRGELRSARDFLETPVGAAFSERALYRVPRGSLPEAQISPIREFFSTPVAVKLAEPANIARFSDALIEASSEAFADCKGRRDALPENQINPQPTIVPPSEKLCTAPKPGYPRTARRQGQTGEVIVKLWINEAGLIYLTLIVKSSGFQSLDEAAEESVKAMRCRPYVKDGRPITVTAHQPLKFQ</sequence>
<dbReference type="Proteomes" id="UP000245754">
    <property type="component" value="Unassembled WGS sequence"/>
</dbReference>
<comment type="caution">
    <text evidence="11">The sequence shown here is derived from an EMBL/GenBank/DDBJ whole genome shotgun (WGS) entry which is preliminary data.</text>
</comment>
<accession>A0A316FJL0</accession>
<evidence type="ECO:0000259" key="10">
    <source>
        <dbReference type="PROSITE" id="PS52015"/>
    </source>
</evidence>
<evidence type="ECO:0000256" key="9">
    <source>
        <dbReference type="ARBA" id="ARBA00023136"/>
    </source>
</evidence>
<comment type="similarity">
    <text evidence="2">Belongs to the TonB family.</text>
</comment>
<evidence type="ECO:0000256" key="3">
    <source>
        <dbReference type="ARBA" id="ARBA00022448"/>
    </source>
</evidence>
<dbReference type="NCBIfam" id="TIGR01352">
    <property type="entry name" value="tonB_Cterm"/>
    <property type="match status" value="1"/>
</dbReference>
<dbReference type="PANTHER" id="PTHR33446">
    <property type="entry name" value="PROTEIN TONB-RELATED"/>
    <property type="match status" value="1"/>
</dbReference>
<dbReference type="InterPro" id="IPR006260">
    <property type="entry name" value="TonB/TolA_C"/>
</dbReference>
<dbReference type="InterPro" id="IPR037682">
    <property type="entry name" value="TonB_C"/>
</dbReference>
<evidence type="ECO:0000313" key="11">
    <source>
        <dbReference type="EMBL" id="PWK37790.1"/>
    </source>
</evidence>
<protein>
    <submittedName>
        <fullName evidence="11">TonB family protein</fullName>
    </submittedName>
</protein>
<dbReference type="GO" id="GO:0055085">
    <property type="term" value="P:transmembrane transport"/>
    <property type="evidence" value="ECO:0007669"/>
    <property type="project" value="InterPro"/>
</dbReference>
<evidence type="ECO:0000256" key="4">
    <source>
        <dbReference type="ARBA" id="ARBA00022475"/>
    </source>
</evidence>
<evidence type="ECO:0000256" key="2">
    <source>
        <dbReference type="ARBA" id="ARBA00006555"/>
    </source>
</evidence>
<dbReference type="SUPFAM" id="SSF74653">
    <property type="entry name" value="TolA/TonB C-terminal domain"/>
    <property type="match status" value="1"/>
</dbReference>
<dbReference type="InterPro" id="IPR051045">
    <property type="entry name" value="TonB-dependent_transducer"/>
</dbReference>
<dbReference type="GO" id="GO:0015031">
    <property type="term" value="P:protein transport"/>
    <property type="evidence" value="ECO:0007669"/>
    <property type="project" value="UniProtKB-KW"/>
</dbReference>
<keyword evidence="12" id="KW-1185">Reference proteome</keyword>
<name>A0A316FJL0_9BURK</name>
<keyword evidence="8" id="KW-1133">Transmembrane helix</keyword>
<keyword evidence="3" id="KW-0813">Transport</keyword>
<evidence type="ECO:0000313" key="12">
    <source>
        <dbReference type="Proteomes" id="UP000245754"/>
    </source>
</evidence>
<comment type="subcellular location">
    <subcellularLocation>
        <location evidence="1">Cell inner membrane</location>
        <topology evidence="1">Single-pass membrane protein</topology>
        <orientation evidence="1">Periplasmic side</orientation>
    </subcellularLocation>
</comment>
<dbReference type="GO" id="GO:0005886">
    <property type="term" value="C:plasma membrane"/>
    <property type="evidence" value="ECO:0007669"/>
    <property type="project" value="UniProtKB-SubCell"/>
</dbReference>
<dbReference type="PROSITE" id="PS52015">
    <property type="entry name" value="TONB_CTD"/>
    <property type="match status" value="1"/>
</dbReference>
<gene>
    <name evidence="11" type="ORF">C7419_1011676</name>
</gene>
<keyword evidence="5" id="KW-0997">Cell inner membrane</keyword>
<keyword evidence="4" id="KW-1003">Cell membrane</keyword>
<proteinExistence type="inferred from homology"/>
<dbReference type="Pfam" id="PF03544">
    <property type="entry name" value="TonB_C"/>
    <property type="match status" value="1"/>
</dbReference>
<evidence type="ECO:0000256" key="1">
    <source>
        <dbReference type="ARBA" id="ARBA00004383"/>
    </source>
</evidence>
<evidence type="ECO:0000256" key="5">
    <source>
        <dbReference type="ARBA" id="ARBA00022519"/>
    </source>
</evidence>
<keyword evidence="6" id="KW-0812">Transmembrane</keyword>
<dbReference type="EMBL" id="QGGT01000001">
    <property type="protein sequence ID" value="PWK37790.1"/>
    <property type="molecule type" value="Genomic_DNA"/>
</dbReference>
<keyword evidence="9" id="KW-0472">Membrane</keyword>
<evidence type="ECO:0000256" key="8">
    <source>
        <dbReference type="ARBA" id="ARBA00022989"/>
    </source>
</evidence>
<dbReference type="AlphaFoldDB" id="A0A316FJL0"/>
<evidence type="ECO:0000256" key="6">
    <source>
        <dbReference type="ARBA" id="ARBA00022692"/>
    </source>
</evidence>
<feature type="domain" description="TonB C-terminal" evidence="10">
    <location>
        <begin position="121"/>
        <end position="209"/>
    </location>
</feature>
<keyword evidence="7" id="KW-0653">Protein transport</keyword>